<keyword evidence="3" id="KW-1185">Reference proteome</keyword>
<organism evidence="2 3">
    <name type="scientific">Puccinia graminis f. sp. tritici</name>
    <dbReference type="NCBI Taxonomy" id="56615"/>
    <lineage>
        <taxon>Eukaryota</taxon>
        <taxon>Fungi</taxon>
        <taxon>Dikarya</taxon>
        <taxon>Basidiomycota</taxon>
        <taxon>Pucciniomycotina</taxon>
        <taxon>Pucciniomycetes</taxon>
        <taxon>Pucciniales</taxon>
        <taxon>Pucciniaceae</taxon>
        <taxon>Puccinia</taxon>
    </lineage>
</organism>
<reference evidence="2 3" key="1">
    <citation type="submission" date="2019-05" db="EMBL/GenBank/DDBJ databases">
        <title>Emergence of the Ug99 lineage of the wheat stem rust pathogen through somatic hybridization.</title>
        <authorList>
            <person name="Li F."/>
            <person name="Upadhyaya N.M."/>
            <person name="Sperschneider J."/>
            <person name="Matny O."/>
            <person name="Nguyen-Phuc H."/>
            <person name="Mago R."/>
            <person name="Raley C."/>
            <person name="Miller M.E."/>
            <person name="Silverstein K.A.T."/>
            <person name="Henningsen E."/>
            <person name="Hirsch C.D."/>
            <person name="Visser B."/>
            <person name="Pretorius Z.A."/>
            <person name="Steffenson B.J."/>
            <person name="Schwessinger B."/>
            <person name="Dodds P.N."/>
            <person name="Figueroa M."/>
        </authorList>
    </citation>
    <scope>NUCLEOTIDE SEQUENCE [LARGE SCALE GENOMIC DNA]</scope>
    <source>
        <strain evidence="2">21-0</strain>
    </source>
</reference>
<evidence type="ECO:0000256" key="1">
    <source>
        <dbReference type="SAM" id="MobiDB-lite"/>
    </source>
</evidence>
<name>A0A5B0MP71_PUCGR</name>
<dbReference type="AlphaFoldDB" id="A0A5B0MP71"/>
<dbReference type="EMBL" id="VSWC01000144">
    <property type="protein sequence ID" value="KAA1078272.1"/>
    <property type="molecule type" value="Genomic_DNA"/>
</dbReference>
<feature type="region of interest" description="Disordered" evidence="1">
    <location>
        <begin position="1"/>
        <end position="64"/>
    </location>
</feature>
<evidence type="ECO:0000313" key="2">
    <source>
        <dbReference type="EMBL" id="KAA1078272.1"/>
    </source>
</evidence>
<dbReference type="Proteomes" id="UP000324748">
    <property type="component" value="Unassembled WGS sequence"/>
</dbReference>
<feature type="compositionally biased region" description="Basic and acidic residues" evidence="1">
    <location>
        <begin position="42"/>
        <end position="57"/>
    </location>
</feature>
<accession>A0A5B0MP71</accession>
<protein>
    <submittedName>
        <fullName evidence="2">Uncharacterized protein</fullName>
    </submittedName>
</protein>
<sequence length="125" mass="13792">MSEALNRAKPPGSASLPSDHQPPTSTTKPKKNKNNNKNHQASRTEEPAHSNKRHPELTDIPTKCSSINSLEFPLGLHSEIRLVGRLKQLLPPPPTDRELGSENPTPQKNIHHPASRLIDHSSSSR</sequence>
<proteinExistence type="predicted"/>
<gene>
    <name evidence="2" type="ORF">PGT21_032321</name>
</gene>
<feature type="region of interest" description="Disordered" evidence="1">
    <location>
        <begin position="87"/>
        <end position="125"/>
    </location>
</feature>
<comment type="caution">
    <text evidence="2">The sequence shown here is derived from an EMBL/GenBank/DDBJ whole genome shotgun (WGS) entry which is preliminary data.</text>
</comment>
<evidence type="ECO:0000313" key="3">
    <source>
        <dbReference type="Proteomes" id="UP000324748"/>
    </source>
</evidence>